<proteinExistence type="predicted"/>
<evidence type="ECO:0000259" key="3">
    <source>
        <dbReference type="Pfam" id="PF05065"/>
    </source>
</evidence>
<evidence type="ECO:0000256" key="1">
    <source>
        <dbReference type="ARBA" id="ARBA00004328"/>
    </source>
</evidence>
<dbReference type="GO" id="GO:0044423">
    <property type="term" value="C:virion component"/>
    <property type="evidence" value="ECO:0007669"/>
    <property type="project" value="UniProtKB-KW"/>
</dbReference>
<dbReference type="SUPFAM" id="SSF56563">
    <property type="entry name" value="Major capsid protein gp5"/>
    <property type="match status" value="1"/>
</dbReference>
<keyword evidence="2" id="KW-0946">Virion</keyword>
<dbReference type="InterPro" id="IPR054612">
    <property type="entry name" value="Phage_capsid-like_C"/>
</dbReference>
<organism evidence="4 5">
    <name type="scientific">Paracoccus phage Shpa</name>
    <dbReference type="NCBI Taxonomy" id="1647282"/>
    <lineage>
        <taxon>Viruses</taxon>
        <taxon>Duplodnaviria</taxon>
        <taxon>Heunggongvirae</taxon>
        <taxon>Uroviricota</taxon>
        <taxon>Caudoviricetes</taxon>
        <taxon>Vhulanivirus</taxon>
        <taxon>Vhulanivirus Shpa</taxon>
    </lineage>
</organism>
<comment type="subcellular location">
    <subcellularLocation>
        <location evidence="1">Virion</location>
    </subcellularLocation>
</comment>
<protein>
    <submittedName>
        <fullName evidence="4">Major capsid-like protein</fullName>
    </submittedName>
</protein>
<dbReference type="OrthoDB" id="4097at10239"/>
<gene>
    <name evidence="4" type="ORF">Shpa_6</name>
</gene>
<dbReference type="Proteomes" id="UP000223061">
    <property type="component" value="Segment"/>
</dbReference>
<keyword evidence="5" id="KW-1185">Reference proteome</keyword>
<sequence>MSETKTAEQLAAETKAAFDKSLDAVKGIAEEALGKAAKGEELAASLKEKADEALTGLNGLKALVAEVEQKLARGASQEEVEQSLGEKFANSDEFKSFAASGFDRSAKAALRLKATLTTATTNAAGSVGDGVQATRLPGVIDVPQRRMTIRDLITPGRMDGNTIEYVIETGDPAAGAGMVAEGAVKPEVDLGLDIRTISAKVIAANVKASRQALDDVSFLRSMIDQRLLYKLAYREEVQLLSGDNTGQNLHGIIPQATAFNAAFTPTAASPIDRLRLSILQVALAEYPASGFVLHPTDWAKIELTKDGENRYIIGNPQGTIAPSLWGLPVVATQAIAENTFLTGAFRLGAQLFDRWDAAIQTGYVNDDFTRNLVTILAEQRLALAVYRPAAFVTGQVTPSGG</sequence>
<dbReference type="Pfam" id="PF05065">
    <property type="entry name" value="Phage_capsid"/>
    <property type="match status" value="1"/>
</dbReference>
<dbReference type="NCBIfam" id="TIGR01554">
    <property type="entry name" value="major_cap_HK97"/>
    <property type="match status" value="1"/>
</dbReference>
<dbReference type="Gene3D" id="3.30.2400.10">
    <property type="entry name" value="Major capsid protein gp5"/>
    <property type="match status" value="1"/>
</dbReference>
<dbReference type="EMBL" id="KR072689">
    <property type="protein sequence ID" value="AKG94517.1"/>
    <property type="molecule type" value="Genomic_DNA"/>
</dbReference>
<feature type="domain" description="Phage capsid-like C-terminal" evidence="3">
    <location>
        <begin position="129"/>
        <end position="395"/>
    </location>
</feature>
<evidence type="ECO:0000256" key="2">
    <source>
        <dbReference type="ARBA" id="ARBA00022844"/>
    </source>
</evidence>
<evidence type="ECO:0000313" key="4">
    <source>
        <dbReference type="EMBL" id="AKG94517.1"/>
    </source>
</evidence>
<reference evidence="4 5" key="1">
    <citation type="submission" date="2015-04" db="EMBL/GenBank/DDBJ databases">
        <title>Isolation and characterization of bacteriophages from East Africa Rift Valley soda lakes.</title>
        <authorList>
            <person name="van Zyl L.J."/>
            <person name="Nemavhulani S."/>
            <person name="Cowan D.A."/>
            <person name="Trindade M.I."/>
        </authorList>
    </citation>
    <scope>NUCLEOTIDE SEQUENCE [LARGE SCALE GENOMIC DNA]</scope>
</reference>
<name>A0A0U2C0U7_9CAUD</name>
<evidence type="ECO:0000313" key="5">
    <source>
        <dbReference type="Proteomes" id="UP000223061"/>
    </source>
</evidence>
<dbReference type="InterPro" id="IPR024455">
    <property type="entry name" value="Phage_capsid"/>
</dbReference>
<dbReference type="Gene3D" id="3.30.2320.10">
    <property type="entry name" value="hypothetical protein PF0899 domain"/>
    <property type="match status" value="1"/>
</dbReference>
<accession>A0A0U2C0U7</accession>